<reference evidence="2 3" key="1">
    <citation type="submission" date="2016-07" db="EMBL/GenBank/DDBJ databases">
        <title>Pervasive Adenine N6-methylation of Active Genes in Fungi.</title>
        <authorList>
            <consortium name="DOE Joint Genome Institute"/>
            <person name="Mondo S.J."/>
            <person name="Dannebaum R.O."/>
            <person name="Kuo R.C."/>
            <person name="Labutti K."/>
            <person name="Haridas S."/>
            <person name="Kuo A."/>
            <person name="Salamov A."/>
            <person name="Ahrendt S.R."/>
            <person name="Lipzen A."/>
            <person name="Sullivan W."/>
            <person name="Andreopoulos W.B."/>
            <person name="Clum A."/>
            <person name="Lindquist E."/>
            <person name="Daum C."/>
            <person name="Ramamoorthy G.K."/>
            <person name="Gryganskyi A."/>
            <person name="Culley D."/>
            <person name="Magnuson J.K."/>
            <person name="James T.Y."/>
            <person name="O'Malley M.A."/>
            <person name="Stajich J.E."/>
            <person name="Spatafora J.W."/>
            <person name="Visel A."/>
            <person name="Grigoriev I.V."/>
        </authorList>
    </citation>
    <scope>NUCLEOTIDE SEQUENCE [LARGE SCALE GENOMIC DNA]</scope>
    <source>
        <strain evidence="2 3">CBS 115471</strain>
    </source>
</reference>
<dbReference type="Gene3D" id="1.10.510.10">
    <property type="entry name" value="Transferase(Phosphotransferase) domain 1"/>
    <property type="match status" value="1"/>
</dbReference>
<proteinExistence type="predicted"/>
<organism evidence="2 3">
    <name type="scientific">Clohesyomyces aquaticus</name>
    <dbReference type="NCBI Taxonomy" id="1231657"/>
    <lineage>
        <taxon>Eukaryota</taxon>
        <taxon>Fungi</taxon>
        <taxon>Dikarya</taxon>
        <taxon>Ascomycota</taxon>
        <taxon>Pezizomycotina</taxon>
        <taxon>Dothideomycetes</taxon>
        <taxon>Pleosporomycetidae</taxon>
        <taxon>Pleosporales</taxon>
        <taxon>Lindgomycetaceae</taxon>
        <taxon>Clohesyomyces</taxon>
    </lineage>
</organism>
<dbReference type="AlphaFoldDB" id="A0A1Y1Z9G7"/>
<dbReference type="OrthoDB" id="4062651at2759"/>
<feature type="domain" description="Protein kinase" evidence="1">
    <location>
        <begin position="1"/>
        <end position="171"/>
    </location>
</feature>
<dbReference type="Proteomes" id="UP000193144">
    <property type="component" value="Unassembled WGS sequence"/>
</dbReference>
<sequence length="171" mass="19785">VGSEKTWPKQPRFVAPLYHFVTYDPNETIFLKPACLFYFPQHVIKRNTNLINTLEREIKTCEMLSHHPHPNICGYKGIVVDEYDIITGLCFEKFVMGFDEFVAAGWSFDADPALQDIECGIDHLHSLDLVHCDIEPRNVFINIKKQRFVVGDFDSTHHIGDRLHLWRGTKG</sequence>
<dbReference type="GO" id="GO:0004672">
    <property type="term" value="F:protein kinase activity"/>
    <property type="evidence" value="ECO:0007669"/>
    <property type="project" value="InterPro"/>
</dbReference>
<keyword evidence="3" id="KW-1185">Reference proteome</keyword>
<feature type="non-terminal residue" evidence="2">
    <location>
        <position position="171"/>
    </location>
</feature>
<evidence type="ECO:0000313" key="3">
    <source>
        <dbReference type="Proteomes" id="UP000193144"/>
    </source>
</evidence>
<dbReference type="PROSITE" id="PS50011">
    <property type="entry name" value="PROTEIN_KINASE_DOM"/>
    <property type="match status" value="1"/>
</dbReference>
<evidence type="ECO:0000259" key="1">
    <source>
        <dbReference type="PROSITE" id="PS50011"/>
    </source>
</evidence>
<dbReference type="Gene3D" id="3.30.200.20">
    <property type="entry name" value="Phosphorylase Kinase, domain 1"/>
    <property type="match status" value="1"/>
</dbReference>
<accession>A0A1Y1Z9G7</accession>
<name>A0A1Y1Z9G7_9PLEO</name>
<comment type="caution">
    <text evidence="2">The sequence shown here is derived from an EMBL/GenBank/DDBJ whole genome shotgun (WGS) entry which is preliminary data.</text>
</comment>
<dbReference type="InterPro" id="IPR011009">
    <property type="entry name" value="Kinase-like_dom_sf"/>
</dbReference>
<dbReference type="Pfam" id="PF00069">
    <property type="entry name" value="Pkinase"/>
    <property type="match status" value="1"/>
</dbReference>
<dbReference type="EMBL" id="MCFA01000114">
    <property type="protein sequence ID" value="ORY06754.1"/>
    <property type="molecule type" value="Genomic_DNA"/>
</dbReference>
<gene>
    <name evidence="2" type="ORF">BCR34DRAFT_434428</name>
</gene>
<evidence type="ECO:0000313" key="2">
    <source>
        <dbReference type="EMBL" id="ORY06754.1"/>
    </source>
</evidence>
<protein>
    <recommendedName>
        <fullName evidence="1">Protein kinase domain-containing protein</fullName>
    </recommendedName>
</protein>
<dbReference type="SUPFAM" id="SSF56112">
    <property type="entry name" value="Protein kinase-like (PK-like)"/>
    <property type="match status" value="1"/>
</dbReference>
<dbReference type="InterPro" id="IPR000719">
    <property type="entry name" value="Prot_kinase_dom"/>
</dbReference>
<feature type="non-terminal residue" evidence="2">
    <location>
        <position position="1"/>
    </location>
</feature>
<dbReference type="GO" id="GO:0005524">
    <property type="term" value="F:ATP binding"/>
    <property type="evidence" value="ECO:0007669"/>
    <property type="project" value="InterPro"/>
</dbReference>